<organism evidence="2 3">
    <name type="scientific">Diplodia intermedia</name>
    <dbReference type="NCBI Taxonomy" id="856260"/>
    <lineage>
        <taxon>Eukaryota</taxon>
        <taxon>Fungi</taxon>
        <taxon>Dikarya</taxon>
        <taxon>Ascomycota</taxon>
        <taxon>Pezizomycotina</taxon>
        <taxon>Dothideomycetes</taxon>
        <taxon>Dothideomycetes incertae sedis</taxon>
        <taxon>Botryosphaeriales</taxon>
        <taxon>Botryosphaeriaceae</taxon>
        <taxon>Diplodia</taxon>
    </lineage>
</organism>
<keyword evidence="3" id="KW-1185">Reference proteome</keyword>
<feature type="region of interest" description="Disordered" evidence="1">
    <location>
        <begin position="60"/>
        <end position="84"/>
    </location>
</feature>
<feature type="compositionally biased region" description="Basic and acidic residues" evidence="1">
    <location>
        <begin position="135"/>
        <end position="148"/>
    </location>
</feature>
<feature type="region of interest" description="Disordered" evidence="1">
    <location>
        <begin position="122"/>
        <end position="148"/>
    </location>
</feature>
<accession>A0ABR3T3N6</accession>
<protein>
    <submittedName>
        <fullName evidence="2">Uncharacterized protein</fullName>
    </submittedName>
</protein>
<dbReference type="EMBL" id="JAKEKT020000146">
    <property type="protein sequence ID" value="KAL1633736.1"/>
    <property type="molecule type" value="Genomic_DNA"/>
</dbReference>
<feature type="compositionally biased region" description="Basic and acidic residues" evidence="1">
    <location>
        <begin position="72"/>
        <end position="84"/>
    </location>
</feature>
<name>A0ABR3T3N6_9PEZI</name>
<sequence length="148" mass="16784">MRWDSSQTVAATPRRQIEAVAKKSFQKWIDGWAVRDKALLEDASGVDVYTTTDADAIPQCDEGCGRSAPHVSHKDPEPKDPAAKRREKLIARVIFWQDRSAQGKKSKGHTVHVDENGNWTGKWQKAWKEKKKSRKEMEIAASKEEKKA</sequence>
<proteinExistence type="predicted"/>
<gene>
    <name evidence="2" type="ORF">SLS58_010957</name>
</gene>
<evidence type="ECO:0000313" key="3">
    <source>
        <dbReference type="Proteomes" id="UP001521184"/>
    </source>
</evidence>
<reference evidence="2 3" key="1">
    <citation type="journal article" date="2023" name="Plant Dis.">
        <title>First Report of Diplodia intermedia Causing Canker and Dieback Diseases on Apple Trees in Canada.</title>
        <authorList>
            <person name="Ellouze W."/>
            <person name="Ilyukhin E."/>
            <person name="Sulman M."/>
            <person name="Ali S."/>
        </authorList>
    </citation>
    <scope>NUCLEOTIDE SEQUENCE [LARGE SCALE GENOMIC DNA]</scope>
    <source>
        <strain evidence="2 3">M45-28</strain>
    </source>
</reference>
<comment type="caution">
    <text evidence="2">The sequence shown here is derived from an EMBL/GenBank/DDBJ whole genome shotgun (WGS) entry which is preliminary data.</text>
</comment>
<dbReference type="Proteomes" id="UP001521184">
    <property type="component" value="Unassembled WGS sequence"/>
</dbReference>
<evidence type="ECO:0000313" key="2">
    <source>
        <dbReference type="EMBL" id="KAL1633736.1"/>
    </source>
</evidence>
<evidence type="ECO:0000256" key="1">
    <source>
        <dbReference type="SAM" id="MobiDB-lite"/>
    </source>
</evidence>